<dbReference type="SUPFAM" id="SSF48452">
    <property type="entry name" value="TPR-like"/>
    <property type="match status" value="1"/>
</dbReference>
<feature type="compositionally biased region" description="Low complexity" evidence="1">
    <location>
        <begin position="442"/>
        <end position="465"/>
    </location>
</feature>
<dbReference type="EMBL" id="JH604635">
    <property type="protein sequence ID" value="EHY65579.1"/>
    <property type="molecule type" value="Genomic_DNA"/>
</dbReference>
<evidence type="ECO:0000313" key="2">
    <source>
        <dbReference type="EMBL" id="EHY65579.1"/>
    </source>
</evidence>
<dbReference type="HOGENOM" id="CLU_354914_0_0_1"/>
<proteinExistence type="predicted"/>
<organism evidence="2">
    <name type="scientific">Nematocida ausubeli (strain ATCC PRA-371 / ERTm2)</name>
    <name type="common">Nematode killer fungus</name>
    <dbReference type="NCBI Taxonomy" id="1913371"/>
    <lineage>
        <taxon>Eukaryota</taxon>
        <taxon>Fungi</taxon>
        <taxon>Fungi incertae sedis</taxon>
        <taxon>Microsporidia</taxon>
        <taxon>Nematocida</taxon>
    </lineage>
</organism>
<reference evidence="2" key="1">
    <citation type="submission" date="2011-03" db="EMBL/GenBank/DDBJ databases">
        <title>The Genome Sequence of Nematocida sp1 strain ERTm2.</title>
        <authorList>
            <consortium name="The Broad Institute Genome Sequencing Platform"/>
            <consortium name="The Broad Institute Genome Sequencing Center for Infectious Disease"/>
            <person name="Cuomo C."/>
            <person name="Troemel E."/>
            <person name="Young S.K."/>
            <person name="Zeng Q."/>
            <person name="Gargeya S."/>
            <person name="Fitzgerald M."/>
            <person name="Haas B."/>
            <person name="Abouelleil A."/>
            <person name="Alvarado L."/>
            <person name="Arachchi H.M."/>
            <person name="Berlin A."/>
            <person name="Brown A."/>
            <person name="Chapman S.B."/>
            <person name="Chen Z."/>
            <person name="Dunbar C."/>
            <person name="Freedman E."/>
            <person name="Gearin G."/>
            <person name="Gellesch M."/>
            <person name="Goldberg J."/>
            <person name="Griggs A."/>
            <person name="Gujja S."/>
            <person name="Heilman E.R."/>
            <person name="Heiman D."/>
            <person name="Howarth C."/>
            <person name="Larson L."/>
            <person name="Lui A."/>
            <person name="MacDonald P.J.P."/>
            <person name="Mehta T."/>
            <person name="Montmayeur A."/>
            <person name="Murphy C."/>
            <person name="Neiman D."/>
            <person name="Pearson M."/>
            <person name="Priest M."/>
            <person name="Roberts A."/>
            <person name="Saif S."/>
            <person name="Shea T."/>
            <person name="Shenoy N."/>
            <person name="Sisk P."/>
            <person name="Stolte C."/>
            <person name="Sykes S."/>
            <person name="White J."/>
            <person name="Yandava C."/>
            <person name="Wortman J."/>
            <person name="Nusbaum C."/>
            <person name="Birren B."/>
        </authorList>
    </citation>
    <scope>NUCLEOTIDE SEQUENCE</scope>
    <source>
        <strain evidence="2">ERTm2</strain>
    </source>
</reference>
<feature type="compositionally biased region" description="Basic and acidic residues" evidence="1">
    <location>
        <begin position="421"/>
        <end position="433"/>
    </location>
</feature>
<dbReference type="InterPro" id="IPR011990">
    <property type="entry name" value="TPR-like_helical_dom_sf"/>
</dbReference>
<feature type="region of interest" description="Disordered" evidence="1">
    <location>
        <begin position="878"/>
        <end position="940"/>
    </location>
</feature>
<sequence>MYRQETRQGTLPEGHEFESLLTRLKSGKISETVKIAIAARYFSAGNELNYKLVMDTVIPQSPDEYTLKNNQDILVLLIKYNRTLKVRYISQAKALITLTPIHPHVNTMYLLATEAGTDEILKETYKLDRNCRYSLQLKAISYIYAYKYDEASVVIDRLPDTIDKILLEMIVISHRNTGDIRGVHRRLKNEIDKLGEISDKSLRNKYNMYISYGDRLINSGPGVLLDQIISEVAESLKKSSGIALDTVEHMVEQTVKETKYAVELVGISKTLKLELEILRAQELLHKKRYTEAIELANILKNRYLPLNESASERIAIILIYSCINQKKTDTLDIPWIVNALSNREVREKDVGLSDLVDLIKMKEEVPSLDEGSLVWTKKMIKLAGYNFSNGNLPNKESVITNKEITDSGSTNSGSSSLKRKLPNEEMSDKKICSDEIIPNKETNTPNKDITTNKKTNTPKTDITTNGNSPKTEIPLTQNNNGLIWKPIIDIPMYLNRLGNIYFSNKDIQQAEQMYKSALSTCTPEQSQDIQDNLNLLIKYKNRPDTDISTCPEAMCLYKSQGYTNTPTTTEYINNLIYTNTTEQSANNLYELVMSLLNSTNISGSTLKQANVSGNKTNMTNVSGNKTNKTNISGNKTNNSQVISGSSNNIPLKQTNISGSTLNISDTDLKQTNIPNNTNISNNPDVHMTNERILNILSLCSLVLYNKPIISQYDISHSNISVIYNHIVYWSNNHTVIDIDIINTVIYYCISQYTTESQRLVAYHTVILLLRYTRYNINIFTYIYNRVHIYIQEHKEYNDILSIWQDIQDIHSTDINMTNNTTDINMTNNSTDINMTNNSTDITMTKDSTDINMTNNSIIQQDTSELQTKREEVMRMLMETGKKKEKKEEGDKKGKRVKREKKEESEVKKKVKMSEREEKEEKEPVLIKKASHTVVSSDEDE</sequence>
<feature type="compositionally biased region" description="Basic and acidic residues" evidence="1">
    <location>
        <begin position="899"/>
        <end position="925"/>
    </location>
</feature>
<dbReference type="AlphaFoldDB" id="H8ZBU3"/>
<accession>H8ZBU3</accession>
<gene>
    <name evidence="2" type="ORF">NERG_01186</name>
</gene>
<dbReference type="Proteomes" id="UP000005622">
    <property type="component" value="Unassembled WGS sequence"/>
</dbReference>
<feature type="compositionally biased region" description="Basic and acidic residues" evidence="1">
    <location>
        <begin position="878"/>
        <end position="891"/>
    </location>
</feature>
<evidence type="ECO:0000256" key="1">
    <source>
        <dbReference type="SAM" id="MobiDB-lite"/>
    </source>
</evidence>
<feature type="region of interest" description="Disordered" evidence="1">
    <location>
        <begin position="607"/>
        <end position="636"/>
    </location>
</feature>
<name>H8ZBU3_NEMA1</name>
<protein>
    <submittedName>
        <fullName evidence="2">Uncharacterized protein</fullName>
    </submittedName>
</protein>
<feature type="compositionally biased region" description="Low complexity" evidence="1">
    <location>
        <begin position="407"/>
        <end position="416"/>
    </location>
</feature>
<feature type="region of interest" description="Disordered" evidence="1">
    <location>
        <begin position="400"/>
        <end position="473"/>
    </location>
</feature>